<keyword evidence="4" id="KW-0418">Kinase</keyword>
<keyword evidence="10" id="KW-1185">Reference proteome</keyword>
<name>A0A540VL27_9CHLR</name>
<dbReference type="Pfam" id="PF07005">
    <property type="entry name" value="SBD_N"/>
    <property type="match status" value="1"/>
</dbReference>
<feature type="domain" description="Four-carbon acid sugar kinase nucleotide binding" evidence="8">
    <location>
        <begin position="319"/>
        <end position="400"/>
    </location>
</feature>
<evidence type="ECO:0000256" key="4">
    <source>
        <dbReference type="ARBA" id="ARBA00022777"/>
    </source>
</evidence>
<keyword evidence="6" id="KW-0119">Carbohydrate metabolism</keyword>
<organism evidence="9 10">
    <name type="scientific">Litorilinea aerophila</name>
    <dbReference type="NCBI Taxonomy" id="1204385"/>
    <lineage>
        <taxon>Bacteria</taxon>
        <taxon>Bacillati</taxon>
        <taxon>Chloroflexota</taxon>
        <taxon>Caldilineae</taxon>
        <taxon>Caldilineales</taxon>
        <taxon>Caldilineaceae</taxon>
        <taxon>Litorilinea</taxon>
    </lineage>
</organism>
<dbReference type="EMBL" id="VIGC01000003">
    <property type="protein sequence ID" value="TQE97475.1"/>
    <property type="molecule type" value="Genomic_DNA"/>
</dbReference>
<gene>
    <name evidence="9" type="ORF">FKZ61_03415</name>
</gene>
<protein>
    <recommendedName>
        <fullName evidence="11">Four-carbon acid sugar kinase family protein</fullName>
    </recommendedName>
</protein>
<keyword evidence="3" id="KW-0547">Nucleotide-binding</keyword>
<accession>A0A540VL27</accession>
<keyword evidence="5" id="KW-0067">ATP-binding</keyword>
<comment type="similarity">
    <text evidence="1">Belongs to the four-carbon acid sugar kinase family.</text>
</comment>
<reference evidence="9 10" key="1">
    <citation type="submission" date="2019-06" db="EMBL/GenBank/DDBJ databases">
        <title>Genome sequence of Litorilinea aerophila BAA-2444.</title>
        <authorList>
            <person name="Maclea K.S."/>
            <person name="Maurais E.G."/>
            <person name="Iannazzi L.C."/>
        </authorList>
    </citation>
    <scope>NUCLEOTIDE SEQUENCE [LARGE SCALE GENOMIC DNA]</scope>
    <source>
        <strain evidence="9 10">ATCC BAA-2444</strain>
    </source>
</reference>
<comment type="caution">
    <text evidence="9">The sequence shown here is derived from an EMBL/GenBank/DDBJ whole genome shotgun (WGS) entry which is preliminary data.</text>
</comment>
<evidence type="ECO:0000256" key="3">
    <source>
        <dbReference type="ARBA" id="ARBA00022741"/>
    </source>
</evidence>
<dbReference type="SUPFAM" id="SSF142764">
    <property type="entry name" value="YgbK-like"/>
    <property type="match status" value="1"/>
</dbReference>
<evidence type="ECO:0008006" key="11">
    <source>
        <dbReference type="Google" id="ProtNLM"/>
    </source>
</evidence>
<feature type="domain" description="Four-carbon acid sugar kinase N-terminal" evidence="7">
    <location>
        <begin position="7"/>
        <end position="218"/>
    </location>
</feature>
<dbReference type="GO" id="GO:0016301">
    <property type="term" value="F:kinase activity"/>
    <property type="evidence" value="ECO:0007669"/>
    <property type="project" value="UniProtKB-KW"/>
</dbReference>
<dbReference type="InParanoid" id="A0A540VL27"/>
<evidence type="ECO:0000256" key="5">
    <source>
        <dbReference type="ARBA" id="ARBA00022840"/>
    </source>
</evidence>
<dbReference type="InterPro" id="IPR010737">
    <property type="entry name" value="4-carb_acid_sugar_kinase_N"/>
</dbReference>
<evidence type="ECO:0000256" key="6">
    <source>
        <dbReference type="ARBA" id="ARBA00023277"/>
    </source>
</evidence>
<dbReference type="InterPro" id="IPR042213">
    <property type="entry name" value="NBD_C_sf"/>
</dbReference>
<evidence type="ECO:0000256" key="2">
    <source>
        <dbReference type="ARBA" id="ARBA00022679"/>
    </source>
</evidence>
<dbReference type="Gene3D" id="3.40.50.10840">
    <property type="entry name" value="Putative sugar-binding, N-terminal domain"/>
    <property type="match status" value="1"/>
</dbReference>
<dbReference type="Proteomes" id="UP000317371">
    <property type="component" value="Unassembled WGS sequence"/>
</dbReference>
<dbReference type="Pfam" id="PF17042">
    <property type="entry name" value="NBD_C"/>
    <property type="match status" value="1"/>
</dbReference>
<sequence>MAEQATLLILADDLTGAADCAARCRHAGLPAQIQFTPPEPPLPPSALAFTSDSRHVSPTEAARRVAALVAPLRRVPQVRWYKKIDSTLRGNLGSELEAMLRSLAQDRPLPPAILCPAFPAQRRGLEDGYLVHEQTPPRTVHLPTLLEAQSQLPVAAIPLAVVRQGPEALAEALAAAYGRGAQLLVVDALADADLACLVAAARQALPQALFCGSAGLMGVLAAELAREPGTPPTDQAISPAGHTDWRRALVVVGSGSEMAHRQLAALGRLPQVHTLEVTLDQTGPPFPEAFLEPPSTERTVWVLHLPRPAPGVPLEGERARRLVAYLARLGCGAVARLEPDLLVVVGGDTAIHLLQQLELDRLAVLAELLPGMPLTEGMDAAGRLRRVILKAGNHGDADTLCRLLGLNAR</sequence>
<dbReference type="OrthoDB" id="9778478at2"/>
<dbReference type="GO" id="GO:0005524">
    <property type="term" value="F:ATP binding"/>
    <property type="evidence" value="ECO:0007669"/>
    <property type="project" value="UniProtKB-KW"/>
</dbReference>
<dbReference type="InterPro" id="IPR031475">
    <property type="entry name" value="NBD_C"/>
</dbReference>
<proteinExistence type="inferred from homology"/>
<evidence type="ECO:0000313" key="9">
    <source>
        <dbReference type="EMBL" id="TQE97475.1"/>
    </source>
</evidence>
<dbReference type="InterPro" id="IPR037051">
    <property type="entry name" value="4-carb_acid_sugar_kinase_N_sf"/>
</dbReference>
<dbReference type="AlphaFoldDB" id="A0A540VL27"/>
<evidence type="ECO:0000259" key="8">
    <source>
        <dbReference type="Pfam" id="PF17042"/>
    </source>
</evidence>
<evidence type="ECO:0000259" key="7">
    <source>
        <dbReference type="Pfam" id="PF07005"/>
    </source>
</evidence>
<keyword evidence="2" id="KW-0808">Transferase</keyword>
<evidence type="ECO:0000313" key="10">
    <source>
        <dbReference type="Proteomes" id="UP000317371"/>
    </source>
</evidence>
<dbReference type="Gene3D" id="3.40.980.20">
    <property type="entry name" value="Four-carbon acid sugar kinase, nucleotide binding domain"/>
    <property type="match status" value="1"/>
</dbReference>
<evidence type="ECO:0000256" key="1">
    <source>
        <dbReference type="ARBA" id="ARBA00005715"/>
    </source>
</evidence>
<dbReference type="RefSeq" id="WP_141608668.1">
    <property type="nucleotide sequence ID" value="NZ_VIGC02000003.1"/>
</dbReference>